<organism evidence="10 11">
    <name type="scientific">Butyricimonas virosa</name>
    <dbReference type="NCBI Taxonomy" id="544645"/>
    <lineage>
        <taxon>Bacteria</taxon>
        <taxon>Pseudomonadati</taxon>
        <taxon>Bacteroidota</taxon>
        <taxon>Bacteroidia</taxon>
        <taxon>Bacteroidales</taxon>
        <taxon>Odoribacteraceae</taxon>
        <taxon>Butyricimonas</taxon>
    </lineage>
</organism>
<evidence type="ECO:0000256" key="1">
    <source>
        <dbReference type="ARBA" id="ARBA00004571"/>
    </source>
</evidence>
<dbReference type="EMBL" id="DYVS01000276">
    <property type="protein sequence ID" value="HJF71990.1"/>
    <property type="molecule type" value="Genomic_DNA"/>
</dbReference>
<feature type="signal peptide" evidence="8">
    <location>
        <begin position="1"/>
        <end position="16"/>
    </location>
</feature>
<sequence length="1085" mass="122446">MKFLCFFFLLSVSVSAASYSQNAKFTISLNDVALTEVFSTIRANSEFTFIYNMDDVRNIRVKSLNVHDASIREILDAALQNTGFIYKIEDRVIVIQPQEMKEEKKSVRVKGWVHDKGKQPLPGVTVRMVGVSLGTATNAQGWFAIDLPVEKGTLEFSFVGYKKKQINFTDKTDTLRIVLEEDFQQVEEVVVTGIFNKPKESFTGAVTSVTKEELKANYSRNLLQTLSNLDPSFRIIQNNAQGSNPNALPEIQLRGASTFANVADLQKASRAELNTPLFIMDGFEVSLERVMDLNDNEVENITILKDASATALYGSRGANGVVVITTTRPEAGKLQVSYDGTVKVQVPDLSSYDYLATAQEKFDLENAYDIYVGSEWLYDEVKAAIDRGVNYDWLQVPVRTGVGQRHRLNFMGGSDVWRFRFDVSYDGEVGVMKGSERNNYNGTLEVNYMTDKWTVIQSFSVGVNTSADSPYGSFSSYASMNRYWEPYDENGEPVYAYVHPRANGEIPNPLYDWSVGCWNKSKYSSFRSGTSIRYAIRKGFDIMGSVGLTRQISQRDAFMPPSHRNFAAVDIDQKGRYDRSETTKDSWRTALTVNYTNTFREKHMLTVNLNGEIQEDLNDQVRWAATGFINDDIDHVGTSLGYPNTWGTSGEEATIRRISLRGALNYYYDMRYFVDLSYSTDGSSSFGSDSRWGSFYAIGGGWNISNESFIADNVGWISDLRLRYSFGVSGNMGFTPSDAMTTYSNANNETYLDQFILIRGSVANPNLRWQNTYQHNVGIDFAVFNGRLQFQGNYFNKLTDNTVADVNLPISHGKEKIKGNIGKIRNEGWDFNVTGYAIRNTEKEIMWSITGRFYGLKNTVVKLSEAFKQTLEETYGGMVASEDYFKYQEGHSMDAIYGNRTIGVDPMTGHRLYLTKDGQVTTWQGTPDMIYLGDRQPKVNGSISTAFSYKGLSLNVGFNVKWGGYQINFTESQKGENFNIAQNIDSRILGKIWTKPGDQALYKKYDGGYTYPTDMFVHKDNVFSCTNINVMYRFPEEITKKYLGIASLTVGAYISDIFYLSTIKRERGTAYPFSRNPSFTISCTF</sequence>
<protein>
    <submittedName>
        <fullName evidence="10">SusC/RagA family TonB-linked outer membrane protein</fullName>
    </submittedName>
</protein>
<evidence type="ECO:0000256" key="5">
    <source>
        <dbReference type="ARBA" id="ARBA00023136"/>
    </source>
</evidence>
<name>A0A921KZQ9_9BACT</name>
<gene>
    <name evidence="10" type="ORF">K8V05_14665</name>
</gene>
<accession>A0A921KZQ9</accession>
<evidence type="ECO:0000256" key="3">
    <source>
        <dbReference type="ARBA" id="ARBA00022452"/>
    </source>
</evidence>
<dbReference type="InterPro" id="IPR023996">
    <property type="entry name" value="TonB-dep_OMP_SusC/RagA"/>
</dbReference>
<dbReference type="GO" id="GO:0009279">
    <property type="term" value="C:cell outer membrane"/>
    <property type="evidence" value="ECO:0007669"/>
    <property type="project" value="UniProtKB-SubCell"/>
</dbReference>
<feature type="domain" description="Secretin/TonB short N-terminal" evidence="9">
    <location>
        <begin position="47"/>
        <end position="98"/>
    </location>
</feature>
<dbReference type="InterPro" id="IPR008969">
    <property type="entry name" value="CarboxyPept-like_regulatory"/>
</dbReference>
<keyword evidence="6 7" id="KW-0998">Cell outer membrane</keyword>
<dbReference type="InterPro" id="IPR011662">
    <property type="entry name" value="Secretin/TonB_short_N"/>
</dbReference>
<proteinExistence type="inferred from homology"/>
<evidence type="ECO:0000313" key="10">
    <source>
        <dbReference type="EMBL" id="HJF71990.1"/>
    </source>
</evidence>
<reference evidence="10" key="2">
    <citation type="submission" date="2021-09" db="EMBL/GenBank/DDBJ databases">
        <authorList>
            <person name="Gilroy R."/>
        </authorList>
    </citation>
    <scope>NUCLEOTIDE SEQUENCE</scope>
    <source>
        <strain evidence="10">6966</strain>
    </source>
</reference>
<dbReference type="PROSITE" id="PS52016">
    <property type="entry name" value="TONB_DEPENDENT_REC_3"/>
    <property type="match status" value="1"/>
</dbReference>
<dbReference type="Gene3D" id="2.170.130.10">
    <property type="entry name" value="TonB-dependent receptor, plug domain"/>
    <property type="match status" value="1"/>
</dbReference>
<keyword evidence="2 7" id="KW-0813">Transport</keyword>
<dbReference type="Pfam" id="PF13715">
    <property type="entry name" value="CarbopepD_reg_2"/>
    <property type="match status" value="1"/>
</dbReference>
<feature type="chain" id="PRO_5037310282" evidence="8">
    <location>
        <begin position="17"/>
        <end position="1085"/>
    </location>
</feature>
<reference evidence="10" key="1">
    <citation type="journal article" date="2021" name="PeerJ">
        <title>Extensive microbial diversity within the chicken gut microbiome revealed by metagenomics and culture.</title>
        <authorList>
            <person name="Gilroy R."/>
            <person name="Ravi A."/>
            <person name="Getino M."/>
            <person name="Pursley I."/>
            <person name="Horton D.L."/>
            <person name="Alikhan N.F."/>
            <person name="Baker D."/>
            <person name="Gharbi K."/>
            <person name="Hall N."/>
            <person name="Watson M."/>
            <person name="Adriaenssens E.M."/>
            <person name="Foster-Nyarko E."/>
            <person name="Jarju S."/>
            <person name="Secka A."/>
            <person name="Antonio M."/>
            <person name="Oren A."/>
            <person name="Chaudhuri R.R."/>
            <person name="La Ragione R."/>
            <person name="Hildebrand F."/>
            <person name="Pallen M.J."/>
        </authorList>
    </citation>
    <scope>NUCLEOTIDE SEQUENCE</scope>
    <source>
        <strain evidence="10">6966</strain>
    </source>
</reference>
<dbReference type="InterPro" id="IPR012910">
    <property type="entry name" value="Plug_dom"/>
</dbReference>
<dbReference type="InterPro" id="IPR037066">
    <property type="entry name" value="Plug_dom_sf"/>
</dbReference>
<dbReference type="Gene3D" id="2.40.170.20">
    <property type="entry name" value="TonB-dependent receptor, beta-barrel domain"/>
    <property type="match status" value="1"/>
</dbReference>
<evidence type="ECO:0000313" key="11">
    <source>
        <dbReference type="Proteomes" id="UP000742098"/>
    </source>
</evidence>
<evidence type="ECO:0000256" key="8">
    <source>
        <dbReference type="SAM" id="SignalP"/>
    </source>
</evidence>
<dbReference type="NCBIfam" id="TIGR04057">
    <property type="entry name" value="SusC_RagA_signa"/>
    <property type="match status" value="1"/>
</dbReference>
<dbReference type="AlphaFoldDB" id="A0A921KZQ9"/>
<comment type="subcellular location">
    <subcellularLocation>
        <location evidence="1 7">Cell outer membrane</location>
        <topology evidence="1 7">Multi-pass membrane protein</topology>
    </subcellularLocation>
</comment>
<evidence type="ECO:0000259" key="9">
    <source>
        <dbReference type="SMART" id="SM00965"/>
    </source>
</evidence>
<dbReference type="SUPFAM" id="SSF49464">
    <property type="entry name" value="Carboxypeptidase regulatory domain-like"/>
    <property type="match status" value="1"/>
</dbReference>
<evidence type="ECO:0000256" key="2">
    <source>
        <dbReference type="ARBA" id="ARBA00022448"/>
    </source>
</evidence>
<evidence type="ECO:0000256" key="7">
    <source>
        <dbReference type="PROSITE-ProRule" id="PRU01360"/>
    </source>
</evidence>
<evidence type="ECO:0000256" key="4">
    <source>
        <dbReference type="ARBA" id="ARBA00022692"/>
    </source>
</evidence>
<dbReference type="SUPFAM" id="SSF56935">
    <property type="entry name" value="Porins"/>
    <property type="match status" value="1"/>
</dbReference>
<dbReference type="Pfam" id="PF07715">
    <property type="entry name" value="Plug"/>
    <property type="match status" value="1"/>
</dbReference>
<dbReference type="Proteomes" id="UP000742098">
    <property type="component" value="Unassembled WGS sequence"/>
</dbReference>
<evidence type="ECO:0000256" key="6">
    <source>
        <dbReference type="ARBA" id="ARBA00023237"/>
    </source>
</evidence>
<dbReference type="InterPro" id="IPR036942">
    <property type="entry name" value="Beta-barrel_TonB_sf"/>
</dbReference>
<dbReference type="Gene3D" id="2.60.40.1120">
    <property type="entry name" value="Carboxypeptidase-like, regulatory domain"/>
    <property type="match status" value="1"/>
</dbReference>
<dbReference type="NCBIfam" id="TIGR04056">
    <property type="entry name" value="OMP_RagA_SusC"/>
    <property type="match status" value="1"/>
</dbReference>
<dbReference type="InterPro" id="IPR039426">
    <property type="entry name" value="TonB-dep_rcpt-like"/>
</dbReference>
<keyword evidence="4 7" id="KW-0812">Transmembrane</keyword>
<dbReference type="InterPro" id="IPR023997">
    <property type="entry name" value="TonB-dep_OMP_SusC/RagA_CS"/>
</dbReference>
<comment type="similarity">
    <text evidence="7">Belongs to the TonB-dependent receptor family.</text>
</comment>
<comment type="caution">
    <text evidence="10">The sequence shown here is derived from an EMBL/GenBank/DDBJ whole genome shotgun (WGS) entry which is preliminary data.</text>
</comment>
<keyword evidence="8" id="KW-0732">Signal</keyword>
<keyword evidence="3 7" id="KW-1134">Transmembrane beta strand</keyword>
<dbReference type="Pfam" id="PF07660">
    <property type="entry name" value="STN"/>
    <property type="match status" value="1"/>
</dbReference>
<keyword evidence="5 7" id="KW-0472">Membrane</keyword>
<dbReference type="SMART" id="SM00965">
    <property type="entry name" value="STN"/>
    <property type="match status" value="1"/>
</dbReference>